<evidence type="ECO:0000256" key="7">
    <source>
        <dbReference type="RuleBase" id="RU000382"/>
    </source>
</evidence>
<evidence type="ECO:0000256" key="6">
    <source>
        <dbReference type="PIRSR" id="PIRSR602129-50"/>
    </source>
</evidence>
<evidence type="ECO:0000256" key="4">
    <source>
        <dbReference type="ARBA" id="ARBA00022898"/>
    </source>
</evidence>
<dbReference type="InterPro" id="IPR015424">
    <property type="entry name" value="PyrdxlP-dep_Trfase"/>
</dbReference>
<comment type="similarity">
    <text evidence="2 7">Belongs to the group II decarboxylase family.</text>
</comment>
<feature type="compositionally biased region" description="Low complexity" evidence="8">
    <location>
        <begin position="1"/>
        <end position="11"/>
    </location>
</feature>
<evidence type="ECO:0000256" key="8">
    <source>
        <dbReference type="SAM" id="MobiDB-lite"/>
    </source>
</evidence>
<dbReference type="SUPFAM" id="SSF53383">
    <property type="entry name" value="PLP-dependent transferases"/>
    <property type="match status" value="1"/>
</dbReference>
<dbReference type="Proteomes" id="UP000555552">
    <property type="component" value="Unassembled WGS sequence"/>
</dbReference>
<evidence type="ECO:0000256" key="3">
    <source>
        <dbReference type="ARBA" id="ARBA00022793"/>
    </source>
</evidence>
<dbReference type="InterPro" id="IPR010977">
    <property type="entry name" value="Aromatic_deC"/>
</dbReference>
<dbReference type="Pfam" id="PF00282">
    <property type="entry name" value="Pyridoxal_deC"/>
    <property type="match status" value="1"/>
</dbReference>
<dbReference type="PANTHER" id="PTHR45677">
    <property type="entry name" value="GLUTAMATE DECARBOXYLASE-RELATED"/>
    <property type="match status" value="1"/>
</dbReference>
<gene>
    <name evidence="9" type="ORF">HLB09_04305</name>
</gene>
<evidence type="ECO:0000256" key="2">
    <source>
        <dbReference type="ARBA" id="ARBA00009533"/>
    </source>
</evidence>
<evidence type="ECO:0008006" key="11">
    <source>
        <dbReference type="Google" id="ProtNLM"/>
    </source>
</evidence>
<dbReference type="AlphaFoldDB" id="A0A849BGU0"/>
<dbReference type="GO" id="GO:0005737">
    <property type="term" value="C:cytoplasm"/>
    <property type="evidence" value="ECO:0007669"/>
    <property type="project" value="TreeGrafter"/>
</dbReference>
<keyword evidence="10" id="KW-1185">Reference proteome</keyword>
<dbReference type="GO" id="GO:0004058">
    <property type="term" value="F:aromatic-L-amino-acid decarboxylase activity"/>
    <property type="evidence" value="ECO:0007669"/>
    <property type="project" value="UniProtKB-ARBA"/>
</dbReference>
<feature type="modified residue" description="N6-(pyridoxal phosphate)lysine" evidence="6">
    <location>
        <position position="350"/>
    </location>
</feature>
<dbReference type="InterPro" id="IPR002129">
    <property type="entry name" value="PyrdxlP-dep_de-COase"/>
</dbReference>
<dbReference type="PANTHER" id="PTHR45677:SF8">
    <property type="entry name" value="CYSTEINE SULFINIC ACID DECARBOXYLASE"/>
    <property type="match status" value="1"/>
</dbReference>
<protein>
    <recommendedName>
        <fullName evidence="11">L-2,4-diaminobutyrate decarboxylase</fullName>
    </recommendedName>
</protein>
<sequence>MCTVPALRAALPQPPPLGLPIPGARALVRPPRPPTPAPPGDPVPPTAPAADPFLRETTADAYVAAMSAAVDVLSRSVRGARRPHTGAPQQELQALVDAVDLDAPLGDTPAALEELSRVWLDHAVWFHAPGYVAHLNCPVALPALAADLLASAVNTSMDTYDQSRVATLLERRLLDWAAERAGLGPGARGVFTSGGTQSNTHALLLAREAALAARGLARPDELLPGRLRVLASDQAHFSVTRAARLLGLGADAVVRVPTDARHRLDPAALARVADDARAAGDVVAAVVATAGTTDLGRVDPLAAVADVCDERGLWLHVDAAYGGGLLVSRRRRHLLDGVERASSVTVDFHKTFFQPVASSAVLVRDGAAMDLVAHHAAYLNPREEGVPNHVDTSLQTTRRFDAVKLWLTLRVLGADAVGDAVDACVDLAADVAEDLARQPDVELHSAPELSTVVFRLRPLVAGPDGAPTPVDEGTADALVGGVRDRLAADGAAVVARTVLDGRPWLKMTFLDPATTRADVADVLRLVREAGEDLLAPLPAPVAAAAGSAA</sequence>
<dbReference type="InterPro" id="IPR015421">
    <property type="entry name" value="PyrdxlP-dep_Trfase_major"/>
</dbReference>
<feature type="compositionally biased region" description="Low complexity" evidence="8">
    <location>
        <begin position="20"/>
        <end position="29"/>
    </location>
</feature>
<evidence type="ECO:0000313" key="10">
    <source>
        <dbReference type="Proteomes" id="UP000555552"/>
    </source>
</evidence>
<feature type="compositionally biased region" description="Pro residues" evidence="8">
    <location>
        <begin position="30"/>
        <end position="47"/>
    </location>
</feature>
<feature type="region of interest" description="Disordered" evidence="8">
    <location>
        <begin position="1"/>
        <end position="51"/>
    </location>
</feature>
<evidence type="ECO:0000256" key="1">
    <source>
        <dbReference type="ARBA" id="ARBA00001933"/>
    </source>
</evidence>
<organism evidence="9 10">
    <name type="scientific">Pseudokineococcus marinus</name>
    <dbReference type="NCBI Taxonomy" id="351215"/>
    <lineage>
        <taxon>Bacteria</taxon>
        <taxon>Bacillati</taxon>
        <taxon>Actinomycetota</taxon>
        <taxon>Actinomycetes</taxon>
        <taxon>Kineosporiales</taxon>
        <taxon>Kineosporiaceae</taxon>
        <taxon>Pseudokineococcus</taxon>
    </lineage>
</organism>
<accession>A0A849BGU0</accession>
<dbReference type="PRINTS" id="PR00800">
    <property type="entry name" value="YHDCRBOXLASE"/>
</dbReference>
<dbReference type="Gene3D" id="3.90.1150.10">
    <property type="entry name" value="Aspartate Aminotransferase, domain 1"/>
    <property type="match status" value="1"/>
</dbReference>
<keyword evidence="5 7" id="KW-0456">Lyase</keyword>
<comment type="cofactor">
    <cofactor evidence="1 6 7">
        <name>pyridoxal 5'-phosphate</name>
        <dbReference type="ChEBI" id="CHEBI:597326"/>
    </cofactor>
</comment>
<reference evidence="9 10" key="1">
    <citation type="submission" date="2020-05" db="EMBL/GenBank/DDBJ databases">
        <title>MicrobeNet Type strains.</title>
        <authorList>
            <person name="Nicholson A.C."/>
        </authorList>
    </citation>
    <scope>NUCLEOTIDE SEQUENCE [LARGE SCALE GENOMIC DNA]</scope>
    <source>
        <strain evidence="9 10">JCM 14547</strain>
    </source>
</reference>
<keyword evidence="3" id="KW-0210">Decarboxylase</keyword>
<evidence type="ECO:0000313" key="9">
    <source>
        <dbReference type="EMBL" id="NNH22319.1"/>
    </source>
</evidence>
<evidence type="ECO:0000256" key="5">
    <source>
        <dbReference type="ARBA" id="ARBA00023239"/>
    </source>
</evidence>
<dbReference type="GO" id="GO:0019752">
    <property type="term" value="P:carboxylic acid metabolic process"/>
    <property type="evidence" value="ECO:0007669"/>
    <property type="project" value="InterPro"/>
</dbReference>
<name>A0A849BGU0_9ACTN</name>
<dbReference type="EMBL" id="JABEMA010000033">
    <property type="protein sequence ID" value="NNH22319.1"/>
    <property type="molecule type" value="Genomic_DNA"/>
</dbReference>
<dbReference type="GO" id="GO:0030170">
    <property type="term" value="F:pyridoxal phosphate binding"/>
    <property type="evidence" value="ECO:0007669"/>
    <property type="project" value="InterPro"/>
</dbReference>
<dbReference type="InterPro" id="IPR015422">
    <property type="entry name" value="PyrdxlP-dep_Trfase_small"/>
</dbReference>
<comment type="caution">
    <text evidence="9">The sequence shown here is derived from an EMBL/GenBank/DDBJ whole genome shotgun (WGS) entry which is preliminary data.</text>
</comment>
<dbReference type="GO" id="GO:0006520">
    <property type="term" value="P:amino acid metabolic process"/>
    <property type="evidence" value="ECO:0007669"/>
    <property type="project" value="InterPro"/>
</dbReference>
<proteinExistence type="inferred from homology"/>
<keyword evidence="4 6" id="KW-0663">Pyridoxal phosphate</keyword>
<dbReference type="Gene3D" id="3.40.640.10">
    <property type="entry name" value="Type I PLP-dependent aspartate aminotransferase-like (Major domain)"/>
    <property type="match status" value="1"/>
</dbReference>